<keyword evidence="9" id="KW-0472">Membrane</keyword>
<dbReference type="PANTHER" id="PTHR19300">
    <property type="entry name" value="BETA-1,4-GALACTOSYLTRANSFERASE"/>
    <property type="match status" value="1"/>
</dbReference>
<dbReference type="InterPro" id="IPR027791">
    <property type="entry name" value="Galactosyl_T_C"/>
</dbReference>
<dbReference type="Proteomes" id="UP001209878">
    <property type="component" value="Unassembled WGS sequence"/>
</dbReference>
<dbReference type="EMBL" id="JAODUO010000502">
    <property type="protein sequence ID" value="KAK2179262.1"/>
    <property type="molecule type" value="Genomic_DNA"/>
</dbReference>
<evidence type="ECO:0000256" key="2">
    <source>
        <dbReference type="ARBA" id="ARBA00004922"/>
    </source>
</evidence>
<evidence type="ECO:0000256" key="8">
    <source>
        <dbReference type="ARBA" id="ARBA00022989"/>
    </source>
</evidence>
<dbReference type="GO" id="GO:0005794">
    <property type="term" value="C:Golgi apparatus"/>
    <property type="evidence" value="ECO:0007669"/>
    <property type="project" value="TreeGrafter"/>
</dbReference>
<name>A0AAD9KX95_RIDPI</name>
<reference evidence="14" key="1">
    <citation type="journal article" date="2023" name="Mol. Biol. Evol.">
        <title>Third-Generation Sequencing Reveals the Adaptive Role of the Epigenome in Three Deep-Sea Polychaetes.</title>
        <authorList>
            <person name="Perez M."/>
            <person name="Aroh O."/>
            <person name="Sun Y."/>
            <person name="Lan Y."/>
            <person name="Juniper S.K."/>
            <person name="Young C.R."/>
            <person name="Angers B."/>
            <person name="Qian P.Y."/>
        </authorList>
    </citation>
    <scope>NUCLEOTIDE SEQUENCE</scope>
    <source>
        <strain evidence="14">R07B-5</strain>
    </source>
</reference>
<dbReference type="PRINTS" id="PR02050">
    <property type="entry name" value="B14GALTRFASE"/>
</dbReference>
<keyword evidence="10" id="KW-0325">Glycoprotein</keyword>
<evidence type="ECO:0008006" key="16">
    <source>
        <dbReference type="Google" id="ProtNLM"/>
    </source>
</evidence>
<evidence type="ECO:0000256" key="6">
    <source>
        <dbReference type="ARBA" id="ARBA00022692"/>
    </source>
</evidence>
<comment type="pathway">
    <text evidence="2">Protein modification; protein glycosylation.</text>
</comment>
<dbReference type="SUPFAM" id="SSF53448">
    <property type="entry name" value="Nucleotide-diphospho-sugar transferases"/>
    <property type="match status" value="1"/>
</dbReference>
<dbReference type="GO" id="GO:0008378">
    <property type="term" value="F:galactosyltransferase activity"/>
    <property type="evidence" value="ECO:0007669"/>
    <property type="project" value="TreeGrafter"/>
</dbReference>
<dbReference type="InterPro" id="IPR003609">
    <property type="entry name" value="Pan_app"/>
</dbReference>
<dbReference type="Gene3D" id="3.50.4.10">
    <property type="entry name" value="Hepatocyte Growth Factor"/>
    <property type="match status" value="1"/>
</dbReference>
<feature type="domain" description="Apple" evidence="13">
    <location>
        <begin position="393"/>
        <end position="412"/>
    </location>
</feature>
<evidence type="ECO:0000256" key="7">
    <source>
        <dbReference type="ARBA" id="ARBA00022968"/>
    </source>
</evidence>
<keyword evidence="6" id="KW-0812">Transmembrane</keyword>
<dbReference type="GO" id="GO:0006688">
    <property type="term" value="P:glycosphingolipid biosynthetic process"/>
    <property type="evidence" value="ECO:0007669"/>
    <property type="project" value="TreeGrafter"/>
</dbReference>
<evidence type="ECO:0000259" key="12">
    <source>
        <dbReference type="Pfam" id="PF13733"/>
    </source>
</evidence>
<evidence type="ECO:0000256" key="3">
    <source>
        <dbReference type="ARBA" id="ARBA00005735"/>
    </source>
</evidence>
<evidence type="ECO:0000256" key="10">
    <source>
        <dbReference type="ARBA" id="ARBA00023180"/>
    </source>
</evidence>
<dbReference type="Pfam" id="PF14295">
    <property type="entry name" value="PAN_4"/>
    <property type="match status" value="2"/>
</dbReference>
<organism evidence="14 15">
    <name type="scientific">Ridgeia piscesae</name>
    <name type="common">Tubeworm</name>
    <dbReference type="NCBI Taxonomy" id="27915"/>
    <lineage>
        <taxon>Eukaryota</taxon>
        <taxon>Metazoa</taxon>
        <taxon>Spiralia</taxon>
        <taxon>Lophotrochozoa</taxon>
        <taxon>Annelida</taxon>
        <taxon>Polychaeta</taxon>
        <taxon>Sedentaria</taxon>
        <taxon>Canalipalpata</taxon>
        <taxon>Sabellida</taxon>
        <taxon>Siboglinidae</taxon>
        <taxon>Ridgeia</taxon>
    </lineage>
</organism>
<keyword evidence="4" id="KW-0328">Glycosyltransferase</keyword>
<dbReference type="Gene3D" id="3.90.550.10">
    <property type="entry name" value="Spore Coat Polysaccharide Biosynthesis Protein SpsA, Chain A"/>
    <property type="match status" value="1"/>
</dbReference>
<evidence type="ECO:0000256" key="1">
    <source>
        <dbReference type="ARBA" id="ARBA00004606"/>
    </source>
</evidence>
<evidence type="ECO:0000313" key="15">
    <source>
        <dbReference type="Proteomes" id="UP001209878"/>
    </source>
</evidence>
<dbReference type="GO" id="GO:0033842">
    <property type="term" value="F:N-acetyl-beta-glucosaminyl-derivative 4-beta-N-acetylgalactosaminyltransferase activity"/>
    <property type="evidence" value="ECO:0007669"/>
    <property type="project" value="TreeGrafter"/>
</dbReference>
<comment type="caution">
    <text evidence="14">The sequence shown here is derived from an EMBL/GenBank/DDBJ whole genome shotgun (WGS) entry which is preliminary data.</text>
</comment>
<evidence type="ECO:0000259" key="13">
    <source>
        <dbReference type="Pfam" id="PF14295"/>
    </source>
</evidence>
<dbReference type="AlphaFoldDB" id="A0AAD9KX95"/>
<dbReference type="GO" id="GO:0005975">
    <property type="term" value="P:carbohydrate metabolic process"/>
    <property type="evidence" value="ECO:0007669"/>
    <property type="project" value="InterPro"/>
</dbReference>
<sequence length="543" mass="61953">MAVALLVKLLKRSAKYVLLLMFVSTTALFLTFAAQSRAGLFEEDRTFFLNDIIPVPTQPLWDAKVPLNSSELERRAAIFLRKYEDECRKKTAELEETETEPLCPCVPGGLFGSFQPNTAETPWSALAAKHPELAKGGRWKPANCTARQRVVVVVPYRDRDKHLRILLQNLHPVLQRQHLEYRILVVEQAFPHIFNKAALMNIGFRLAMKLTNFDCVVFHDVDMLPADDRQPYTCFHQPTHMGAYLDKFLFGKSYVPMFGGVTSFTRADYVRVNGFSNLFWGWGGEDDDMRKRIAAAKFSIYRYPLEVSRYRMLHHGHDQRNPVNPFRAIAYRYRPLEYIRDGLSNIKYRVHTNEERPLYTWLLVEPVSSISNYTLRNGTCKGHTMYAVRVPIQRCAELCDANENCRAFVYDSHVWCLLKRHPCRQVLPSQSQRLYVSQHVRNQNGDALSKYRRRAGDCDGGDISGHEGVANPTACAEKCDKLVECVGFVYTTNKSACYLKLVSCVKTSPKAGATMYDIIGTYVYIGNGKSHSVYNAVVCPRTA</sequence>
<feature type="domain" description="Apple" evidence="13">
    <location>
        <begin position="457"/>
        <end position="500"/>
    </location>
</feature>
<accession>A0AAD9KX95</accession>
<dbReference type="GO" id="GO:0016020">
    <property type="term" value="C:membrane"/>
    <property type="evidence" value="ECO:0007669"/>
    <property type="project" value="UniProtKB-SubCell"/>
</dbReference>
<protein>
    <recommendedName>
        <fullName evidence="16">Beta-1,4-N-acetylgalactosaminyltransferase bre-4</fullName>
    </recommendedName>
</protein>
<gene>
    <name evidence="14" type="ORF">NP493_502g02049</name>
</gene>
<comment type="subcellular location">
    <subcellularLocation>
        <location evidence="1">Membrane</location>
        <topology evidence="1">Single-pass type II membrane protein</topology>
    </subcellularLocation>
</comment>
<keyword evidence="7" id="KW-0735">Signal-anchor</keyword>
<keyword evidence="8" id="KW-1133">Transmembrane helix</keyword>
<evidence type="ECO:0000256" key="9">
    <source>
        <dbReference type="ARBA" id="ARBA00023136"/>
    </source>
</evidence>
<feature type="domain" description="Galactosyltransferase C-terminal" evidence="11">
    <location>
        <begin position="240"/>
        <end position="315"/>
    </location>
</feature>
<evidence type="ECO:0000256" key="4">
    <source>
        <dbReference type="ARBA" id="ARBA00022676"/>
    </source>
</evidence>
<dbReference type="PANTHER" id="PTHR19300:SF57">
    <property type="entry name" value="BETA-1,4-N-ACETYLGALACTOSAMINYLTRANSFERASE"/>
    <property type="match status" value="1"/>
</dbReference>
<dbReference type="Pfam" id="PF02709">
    <property type="entry name" value="Glyco_transf_7C"/>
    <property type="match status" value="1"/>
</dbReference>
<keyword evidence="15" id="KW-1185">Reference proteome</keyword>
<dbReference type="InterPro" id="IPR003859">
    <property type="entry name" value="Galactosyl_T"/>
</dbReference>
<dbReference type="InterPro" id="IPR027995">
    <property type="entry name" value="Galactosyl_T_N"/>
</dbReference>
<dbReference type="CDD" id="cd00899">
    <property type="entry name" value="b4GalT"/>
    <property type="match status" value="1"/>
</dbReference>
<evidence type="ECO:0000259" key="11">
    <source>
        <dbReference type="Pfam" id="PF02709"/>
    </source>
</evidence>
<feature type="domain" description="Galactosyltransferase N-terminal" evidence="12">
    <location>
        <begin position="103"/>
        <end position="234"/>
    </location>
</feature>
<keyword evidence="5" id="KW-0808">Transferase</keyword>
<evidence type="ECO:0000256" key="5">
    <source>
        <dbReference type="ARBA" id="ARBA00022679"/>
    </source>
</evidence>
<proteinExistence type="inferred from homology"/>
<comment type="similarity">
    <text evidence="3">Belongs to the glycosyltransferase 7 family.</text>
</comment>
<evidence type="ECO:0000313" key="14">
    <source>
        <dbReference type="EMBL" id="KAK2179262.1"/>
    </source>
</evidence>
<dbReference type="InterPro" id="IPR029044">
    <property type="entry name" value="Nucleotide-diphossugar_trans"/>
</dbReference>
<dbReference type="Pfam" id="PF13733">
    <property type="entry name" value="Glyco_transf_7N"/>
    <property type="match status" value="1"/>
</dbReference>